<feature type="domain" description="Glycosyl transferase family 1" evidence="1">
    <location>
        <begin position="227"/>
        <end position="370"/>
    </location>
</feature>
<name>A0A1I1LQT6_NATHA</name>
<evidence type="ECO:0000313" key="3">
    <source>
        <dbReference type="EMBL" id="SFC75597.1"/>
    </source>
</evidence>
<dbReference type="EMBL" id="FOKW01000021">
    <property type="protein sequence ID" value="SFC75597.1"/>
    <property type="molecule type" value="Genomic_DNA"/>
</dbReference>
<accession>A0A1I1LQT6</accession>
<dbReference type="AlphaFoldDB" id="A0A1I1LQT6"/>
<dbReference type="InterPro" id="IPR028098">
    <property type="entry name" value="Glyco_trans_4-like_N"/>
</dbReference>
<organism evidence="3 4">
    <name type="scientific">Natronobacterium haloterrestre</name>
    <name type="common">Halobiforma haloterrestris</name>
    <dbReference type="NCBI Taxonomy" id="148448"/>
    <lineage>
        <taxon>Archaea</taxon>
        <taxon>Methanobacteriati</taxon>
        <taxon>Methanobacteriota</taxon>
        <taxon>Stenosarchaea group</taxon>
        <taxon>Halobacteria</taxon>
        <taxon>Halobacteriales</taxon>
        <taxon>Natrialbaceae</taxon>
        <taxon>Natronobacterium</taxon>
    </lineage>
</organism>
<evidence type="ECO:0000259" key="1">
    <source>
        <dbReference type="Pfam" id="PF00534"/>
    </source>
</evidence>
<dbReference type="GO" id="GO:0016757">
    <property type="term" value="F:glycosyltransferase activity"/>
    <property type="evidence" value="ECO:0007669"/>
    <property type="project" value="InterPro"/>
</dbReference>
<dbReference type="Proteomes" id="UP000199161">
    <property type="component" value="Unassembled WGS sequence"/>
</dbReference>
<sequence length="403" mass="44435">MRIAFVHPRFPSAEGTGATHSATQIVTGLADAGHEVCVYCTRSPDESVEQTEMELRHLSGNSSHPHTSTRLNKEIIARRDELREFDIVHSYLTPLIPSIARIGKDSDVGTVVTLNAYGGTCAKNDLLYLDREQCQSKSTLKCLNCISRTGFGGDDNGYLYQTTSQLFSLRLVNAGESRLEYIDGFRAPSGHVRDNYVRFGYDLNKIETIPHPVDEQFLVPHESDFAEPYRILYVGSLAHHKGVQKLVPLVAALNTSGTQFELTVVGTGGLEEQMRSQAENYGVEHLIDFRGFVPNADLPAVYASHDCFIHPGIWEEPLARVYLEALATGTPIVTSEYGTIDEIVGDAGRLTDGSVEEFRDVLLEITKSGEMAGMSEATSKQVTQFNRSRIIEEIENLYAGATA</sequence>
<keyword evidence="3" id="KW-0808">Transferase</keyword>
<dbReference type="CDD" id="cd03801">
    <property type="entry name" value="GT4_PimA-like"/>
    <property type="match status" value="1"/>
</dbReference>
<dbReference type="InterPro" id="IPR001296">
    <property type="entry name" value="Glyco_trans_1"/>
</dbReference>
<evidence type="ECO:0000313" key="4">
    <source>
        <dbReference type="Proteomes" id="UP000199161"/>
    </source>
</evidence>
<dbReference type="InterPro" id="IPR050194">
    <property type="entry name" value="Glycosyltransferase_grp1"/>
</dbReference>
<dbReference type="SUPFAM" id="SSF53756">
    <property type="entry name" value="UDP-Glycosyltransferase/glycogen phosphorylase"/>
    <property type="match status" value="1"/>
</dbReference>
<dbReference type="Pfam" id="PF13439">
    <property type="entry name" value="Glyco_transf_4"/>
    <property type="match status" value="1"/>
</dbReference>
<dbReference type="PANTHER" id="PTHR45947">
    <property type="entry name" value="SULFOQUINOVOSYL TRANSFERASE SQD2"/>
    <property type="match status" value="1"/>
</dbReference>
<feature type="domain" description="Glycosyltransferase subfamily 4-like N-terminal" evidence="2">
    <location>
        <begin position="17"/>
        <end position="216"/>
    </location>
</feature>
<dbReference type="OrthoDB" id="131038at2157"/>
<dbReference type="Pfam" id="PF00534">
    <property type="entry name" value="Glycos_transf_1"/>
    <property type="match status" value="1"/>
</dbReference>
<dbReference type="RefSeq" id="WP_089790134.1">
    <property type="nucleotide sequence ID" value="NZ_FOKW01000021.1"/>
</dbReference>
<protein>
    <submittedName>
        <fullName evidence="3">Glycosyltransferase involved in cell wall bisynthesis</fullName>
    </submittedName>
</protein>
<evidence type="ECO:0000259" key="2">
    <source>
        <dbReference type="Pfam" id="PF13439"/>
    </source>
</evidence>
<reference evidence="4" key="1">
    <citation type="submission" date="2016-10" db="EMBL/GenBank/DDBJ databases">
        <authorList>
            <person name="Varghese N."/>
            <person name="Submissions S."/>
        </authorList>
    </citation>
    <scope>NUCLEOTIDE SEQUENCE [LARGE SCALE GENOMIC DNA]</scope>
    <source>
        <strain evidence="4">DSM 13078</strain>
    </source>
</reference>
<dbReference type="PANTHER" id="PTHR45947:SF3">
    <property type="entry name" value="SULFOQUINOVOSYL TRANSFERASE SQD2"/>
    <property type="match status" value="1"/>
</dbReference>
<proteinExistence type="predicted"/>
<dbReference type="Gene3D" id="3.40.50.2000">
    <property type="entry name" value="Glycogen Phosphorylase B"/>
    <property type="match status" value="3"/>
</dbReference>
<keyword evidence="4" id="KW-1185">Reference proteome</keyword>
<gene>
    <name evidence="3" type="ORF">SAMN05444422_12115</name>
</gene>